<proteinExistence type="inferred from homology"/>
<dbReference type="PANTHER" id="PTHR46323">
    <property type="entry name" value="BETA-GALACTOSIDASE"/>
    <property type="match status" value="1"/>
</dbReference>
<dbReference type="PRINTS" id="PR00132">
    <property type="entry name" value="GLHYDRLASE2"/>
</dbReference>
<dbReference type="Gene3D" id="2.60.40.10">
    <property type="entry name" value="Immunoglobulins"/>
    <property type="match status" value="2"/>
</dbReference>
<evidence type="ECO:0000256" key="3">
    <source>
        <dbReference type="ARBA" id="ARBA00012756"/>
    </source>
</evidence>
<sequence length="1047" mass="119445">MMLQESLLHDLENLQLLGRNVERARAQFIPYETEVAARKGKRADTPFYHLLNGKWQFKYAPSLAMVSEVDKWDEIAVPSNWQMLGYGRPLYSSSKYPFPVNPPYIPKDNPVGSYTRTFEVGGDWDGKQLFLLFEGVDSAFHVWINDQLVGYSQGSHMTSEFDVTSYVRQGTNTIYVQVYQWNVGSYLEDQDKWRLSGIFRDVYLLARPQLHVADVFVQTNIDSEYCDADLSIEVQLRNYEMERVQAVVDVKLLDQTEQVVVQETIVSSCLPGLEKNNTLLLNYLVKNPAKWSAEDPALYTLLLTIYNEQTQEREVIRLQVGFRTVEIKAGQLLVNGVAVKLKGVNRNEFDSESGFFISESAMLQDITLMKQHNINCVRTAHYPNDTRWLDLCDQYGLYVMDEADLETHGGHFVGNEGFISEDEQWQAAYLDRVIKMVERDKNYPSIVIWSLGNESGFGMNQDAQAAWVREKDATRPIHYERAYDAPLVDIVSAMYASVDTVILEGQNTDEQRPYLLCEYGHAMGNSVGNLYEYWEAIYAYPRLLGGLIWEWADLAIARKSETGETQYAYGGDFEDYPHAGTFCLDGLLFPDRRIKASILELKKVMQPVNIKEYSLQEGTFIIENRYNMINLDHLDLIWSVLNEHGTVQQGKLTSLSIESGQCEQITIPYSSQGLAAAEHWLRIQFVLKENTLWADSGFEVAWQEFVLPQQTETVEQAKDIGEVVKESEDGSLIVTNDNHQLTIQGQRFKLHFDKHAGQLSSWQYDNLALLNSGPTYNIWRAPLDNDVHLKKQWVAAGYDRLQPHLKSFTFHKEDQHTVLVEAIHVHGEDGLGICFTTTTTYTIHGNGVVDIKLAMQPRAKRKEPTRARTGLHLDIMVAATAGVSDELPPLPRYGMTFAMDDSFNQFAWFGLGPHECYADRKQSGKLDVYHGTVDEQFVPYIRPQENGNKTDVRWATITNAAGEGLRMTSPTLFNTSVHHYSAHDMTKTSHVHLLNKRQETIVNIDQVQSGIGNHSCGYAPTLEQYLVQPTERTFEYTLTPIVKRMDR</sequence>
<gene>
    <name evidence="10" type="ORF">ACFSJH_02780</name>
</gene>
<evidence type="ECO:0000256" key="2">
    <source>
        <dbReference type="ARBA" id="ARBA00007401"/>
    </source>
</evidence>
<dbReference type="Pfam" id="PF02929">
    <property type="entry name" value="Bgal_small_N"/>
    <property type="match status" value="1"/>
</dbReference>
<dbReference type="InterPro" id="IPR006102">
    <property type="entry name" value="Ig-like_GH2"/>
</dbReference>
<evidence type="ECO:0000313" key="10">
    <source>
        <dbReference type="EMBL" id="MFD2114673.1"/>
    </source>
</evidence>
<accession>A0ABW4YGS9</accession>
<dbReference type="PROSITE" id="PS00608">
    <property type="entry name" value="GLYCOSYL_HYDROL_F2_2"/>
    <property type="match status" value="1"/>
</dbReference>
<dbReference type="Proteomes" id="UP001597362">
    <property type="component" value="Unassembled WGS sequence"/>
</dbReference>
<dbReference type="InterPro" id="IPR023230">
    <property type="entry name" value="Glyco_hydro_2_CS"/>
</dbReference>
<evidence type="ECO:0000256" key="8">
    <source>
        <dbReference type="RuleBase" id="RU361154"/>
    </source>
</evidence>
<dbReference type="InterPro" id="IPR011013">
    <property type="entry name" value="Gal_mutarotase_sf_dom"/>
</dbReference>
<dbReference type="InterPro" id="IPR023232">
    <property type="entry name" value="Glyco_hydro_2_AS"/>
</dbReference>
<dbReference type="InterPro" id="IPR050347">
    <property type="entry name" value="Bact_Beta-galactosidase"/>
</dbReference>
<dbReference type="InterPro" id="IPR032312">
    <property type="entry name" value="LacZ_4"/>
</dbReference>
<dbReference type="Gene3D" id="2.60.120.260">
    <property type="entry name" value="Galactose-binding domain-like"/>
    <property type="match status" value="1"/>
</dbReference>
<dbReference type="InterPro" id="IPR008979">
    <property type="entry name" value="Galactose-bd-like_sf"/>
</dbReference>
<evidence type="ECO:0000256" key="6">
    <source>
        <dbReference type="ARBA" id="ARBA00023295"/>
    </source>
</evidence>
<dbReference type="Gene3D" id="2.70.98.10">
    <property type="match status" value="1"/>
</dbReference>
<organism evidence="10 11">
    <name type="scientific">Paenibacillus yanchengensis</name>
    <dbReference type="NCBI Taxonomy" id="2035833"/>
    <lineage>
        <taxon>Bacteria</taxon>
        <taxon>Bacillati</taxon>
        <taxon>Bacillota</taxon>
        <taxon>Bacilli</taxon>
        <taxon>Bacillales</taxon>
        <taxon>Paenibacillaceae</taxon>
        <taxon>Paenibacillus</taxon>
    </lineage>
</organism>
<dbReference type="EMBL" id="JBHUHO010000008">
    <property type="protein sequence ID" value="MFD2114673.1"/>
    <property type="molecule type" value="Genomic_DNA"/>
</dbReference>
<evidence type="ECO:0000256" key="1">
    <source>
        <dbReference type="ARBA" id="ARBA00001412"/>
    </source>
</evidence>
<evidence type="ECO:0000256" key="4">
    <source>
        <dbReference type="ARBA" id="ARBA00013303"/>
    </source>
</evidence>
<dbReference type="InterPro" id="IPR017853">
    <property type="entry name" value="GH"/>
</dbReference>
<dbReference type="InterPro" id="IPR006101">
    <property type="entry name" value="Glyco_hydro_2"/>
</dbReference>
<dbReference type="SMART" id="SM01038">
    <property type="entry name" value="Bgal_small_N"/>
    <property type="match status" value="1"/>
</dbReference>
<dbReference type="InterPro" id="IPR014718">
    <property type="entry name" value="GH-type_carb-bd"/>
</dbReference>
<dbReference type="InterPro" id="IPR006103">
    <property type="entry name" value="Glyco_hydro_2_cat"/>
</dbReference>
<comment type="catalytic activity">
    <reaction evidence="1 8">
        <text>Hydrolysis of terminal non-reducing beta-D-galactose residues in beta-D-galactosides.</text>
        <dbReference type="EC" id="3.2.1.23"/>
    </reaction>
</comment>
<evidence type="ECO:0000256" key="7">
    <source>
        <dbReference type="ARBA" id="ARBA00032230"/>
    </source>
</evidence>
<dbReference type="SUPFAM" id="SSF74650">
    <property type="entry name" value="Galactose mutarotase-like"/>
    <property type="match status" value="1"/>
</dbReference>
<comment type="caution">
    <text evidence="10">The sequence shown here is derived from an EMBL/GenBank/DDBJ whole genome shotgun (WGS) entry which is preliminary data.</text>
</comment>
<dbReference type="InterPro" id="IPR013783">
    <property type="entry name" value="Ig-like_fold"/>
</dbReference>
<dbReference type="SUPFAM" id="SSF49303">
    <property type="entry name" value="beta-Galactosidase/glucuronidase domain"/>
    <property type="match status" value="2"/>
</dbReference>
<protein>
    <recommendedName>
        <fullName evidence="4 8">Beta-galactosidase</fullName>
        <ecNumber evidence="3 8">3.2.1.23</ecNumber>
    </recommendedName>
    <alternativeName>
        <fullName evidence="7 8">Lactase</fullName>
    </alternativeName>
</protein>
<dbReference type="PROSITE" id="PS00719">
    <property type="entry name" value="GLYCOSYL_HYDROL_F2_1"/>
    <property type="match status" value="1"/>
</dbReference>
<evidence type="ECO:0000259" key="9">
    <source>
        <dbReference type="SMART" id="SM01038"/>
    </source>
</evidence>
<dbReference type="Pfam" id="PF00703">
    <property type="entry name" value="Glyco_hydro_2"/>
    <property type="match status" value="1"/>
</dbReference>
<dbReference type="PANTHER" id="PTHR46323:SF2">
    <property type="entry name" value="BETA-GALACTOSIDASE"/>
    <property type="match status" value="1"/>
</dbReference>
<dbReference type="RefSeq" id="WP_377769693.1">
    <property type="nucleotide sequence ID" value="NZ_JBHUHO010000008.1"/>
</dbReference>
<name>A0ABW4YGS9_9BACL</name>
<dbReference type="Pfam" id="PF16353">
    <property type="entry name" value="LacZ_4"/>
    <property type="match status" value="1"/>
</dbReference>
<dbReference type="InterPro" id="IPR004199">
    <property type="entry name" value="B-gal_small/dom_5"/>
</dbReference>
<dbReference type="Pfam" id="PF02836">
    <property type="entry name" value="Glyco_hydro_2_C"/>
    <property type="match status" value="1"/>
</dbReference>
<dbReference type="Gene3D" id="3.20.20.80">
    <property type="entry name" value="Glycosidases"/>
    <property type="match status" value="1"/>
</dbReference>
<dbReference type="Pfam" id="PF02837">
    <property type="entry name" value="Glyco_hydro_2_N"/>
    <property type="match status" value="1"/>
</dbReference>
<keyword evidence="5 8" id="KW-0378">Hydrolase</keyword>
<dbReference type="EC" id="3.2.1.23" evidence="3 8"/>
<keyword evidence="11" id="KW-1185">Reference proteome</keyword>
<dbReference type="GO" id="GO:0016787">
    <property type="term" value="F:hydrolase activity"/>
    <property type="evidence" value="ECO:0007669"/>
    <property type="project" value="UniProtKB-KW"/>
</dbReference>
<reference evidence="11" key="1">
    <citation type="journal article" date="2019" name="Int. J. Syst. Evol. Microbiol.">
        <title>The Global Catalogue of Microorganisms (GCM) 10K type strain sequencing project: providing services to taxonomists for standard genome sequencing and annotation.</title>
        <authorList>
            <consortium name="The Broad Institute Genomics Platform"/>
            <consortium name="The Broad Institute Genome Sequencing Center for Infectious Disease"/>
            <person name="Wu L."/>
            <person name="Ma J."/>
        </authorList>
    </citation>
    <scope>NUCLEOTIDE SEQUENCE [LARGE SCALE GENOMIC DNA]</scope>
    <source>
        <strain evidence="11">GH52</strain>
    </source>
</reference>
<comment type="similarity">
    <text evidence="2 8">Belongs to the glycosyl hydrolase 2 family.</text>
</comment>
<evidence type="ECO:0000313" key="11">
    <source>
        <dbReference type="Proteomes" id="UP001597362"/>
    </source>
</evidence>
<evidence type="ECO:0000256" key="5">
    <source>
        <dbReference type="ARBA" id="ARBA00022801"/>
    </source>
</evidence>
<dbReference type="InterPro" id="IPR006104">
    <property type="entry name" value="Glyco_hydro_2_N"/>
</dbReference>
<keyword evidence="6 8" id="KW-0326">Glycosidase</keyword>
<dbReference type="InterPro" id="IPR036156">
    <property type="entry name" value="Beta-gal/glucu_dom_sf"/>
</dbReference>
<feature type="domain" description="Beta galactosidase small chain/" evidence="9">
    <location>
        <begin position="742"/>
        <end position="1039"/>
    </location>
</feature>
<dbReference type="SUPFAM" id="SSF51445">
    <property type="entry name" value="(Trans)glycosidases"/>
    <property type="match status" value="1"/>
</dbReference>
<dbReference type="SUPFAM" id="SSF49785">
    <property type="entry name" value="Galactose-binding domain-like"/>
    <property type="match status" value="1"/>
</dbReference>